<dbReference type="eggNOG" id="ENOG5032WB7">
    <property type="taxonomic scope" value="Bacteria"/>
</dbReference>
<dbReference type="OrthoDB" id="9805828at2"/>
<evidence type="ECO:0000313" key="2">
    <source>
        <dbReference type="EMBL" id="EPA00279.1"/>
    </source>
</evidence>
<dbReference type="GO" id="GO:0009055">
    <property type="term" value="F:electron transfer activity"/>
    <property type="evidence" value="ECO:0007669"/>
    <property type="project" value="InterPro"/>
</dbReference>
<accession>S2ED14</accession>
<dbReference type="RefSeq" id="WP_009035661.1">
    <property type="nucleotide sequence ID" value="NZ_ALWO02000005.1"/>
</dbReference>
<comment type="caution">
    <text evidence="2">The sequence shown here is derived from an EMBL/GenBank/DDBJ whole genome shotgun (WGS) entry which is preliminary data.</text>
</comment>
<dbReference type="Proteomes" id="UP000006073">
    <property type="component" value="Unassembled WGS sequence"/>
</dbReference>
<evidence type="ECO:0000256" key="1">
    <source>
        <dbReference type="SAM" id="Phobius"/>
    </source>
</evidence>
<reference evidence="2 3" key="1">
    <citation type="journal article" date="2013" name="Genome Announc.">
        <title>Draft Genome Sequence of Indibacter alkaliphilus Strain LW1T, Isolated from Lonar Lake, a Haloalkaline Lake in the Buldana District of Maharashtra, India.</title>
        <authorList>
            <person name="Singh A."/>
            <person name="Kumar Jangir P."/>
            <person name="Sharma R."/>
            <person name="Singh A."/>
            <person name="Kumar Pinnaka A."/>
            <person name="Shivaji S."/>
        </authorList>
    </citation>
    <scope>NUCLEOTIDE SEQUENCE [LARGE SCALE GENOMIC DNA]</scope>
    <source>
        <strain evidence="3">CCUG 57479 / KCTC 22604 / LW1</strain>
    </source>
</reference>
<keyword evidence="3" id="KW-1185">Reference proteome</keyword>
<dbReference type="Gene3D" id="1.10.760.10">
    <property type="entry name" value="Cytochrome c-like domain"/>
    <property type="match status" value="1"/>
</dbReference>
<gene>
    <name evidence="2" type="ORF">A33Q_0150</name>
</gene>
<evidence type="ECO:0000313" key="3">
    <source>
        <dbReference type="Proteomes" id="UP000006073"/>
    </source>
</evidence>
<dbReference type="AlphaFoldDB" id="S2ED14"/>
<name>S2ED14_INDAL</name>
<proteinExistence type="predicted"/>
<sequence>MREQDIRKLITAISALGLLMVVMVVAAISFVLLVQYQPETLSRWFSKTKKETTAEVAPVDEDEWTAERIEEVGLVQGEGLQLVLTNCTNCHSAKLVTQNRFTREGWIQVIQWMQDTQGFWDLGPYEEPIVDYLSTHFAPEARGRRMPLEVEWYSLE</sequence>
<dbReference type="InterPro" id="IPR036909">
    <property type="entry name" value="Cyt_c-like_dom_sf"/>
</dbReference>
<dbReference type="EMBL" id="ALWO02000005">
    <property type="protein sequence ID" value="EPA00279.1"/>
    <property type="molecule type" value="Genomic_DNA"/>
</dbReference>
<dbReference type="SUPFAM" id="SSF46626">
    <property type="entry name" value="Cytochrome c"/>
    <property type="match status" value="1"/>
</dbReference>
<protein>
    <recommendedName>
        <fullName evidence="4">Monoheme cytochrome C</fullName>
    </recommendedName>
</protein>
<feature type="transmembrane region" description="Helical" evidence="1">
    <location>
        <begin position="12"/>
        <end position="36"/>
    </location>
</feature>
<dbReference type="GO" id="GO:0020037">
    <property type="term" value="F:heme binding"/>
    <property type="evidence" value="ECO:0007669"/>
    <property type="project" value="InterPro"/>
</dbReference>
<dbReference type="STRING" id="1189612.A33Q_0150"/>
<evidence type="ECO:0008006" key="4">
    <source>
        <dbReference type="Google" id="ProtNLM"/>
    </source>
</evidence>
<keyword evidence="1" id="KW-0812">Transmembrane</keyword>
<keyword evidence="1" id="KW-1133">Transmembrane helix</keyword>
<keyword evidence="1" id="KW-0472">Membrane</keyword>
<organism evidence="2 3">
    <name type="scientific">Indibacter alkaliphilus (strain CCUG 57479 / KCTC 22604 / LW1)</name>
    <dbReference type="NCBI Taxonomy" id="1189612"/>
    <lineage>
        <taxon>Bacteria</taxon>
        <taxon>Pseudomonadati</taxon>
        <taxon>Bacteroidota</taxon>
        <taxon>Cytophagia</taxon>
        <taxon>Cytophagales</taxon>
        <taxon>Cyclobacteriaceae</taxon>
    </lineage>
</organism>